<dbReference type="GO" id="GO:0005770">
    <property type="term" value="C:late endosome"/>
    <property type="evidence" value="ECO:0007669"/>
    <property type="project" value="TreeGrafter"/>
</dbReference>
<feature type="compositionally biased region" description="Gly residues" evidence="3">
    <location>
        <begin position="239"/>
        <end position="251"/>
    </location>
</feature>
<dbReference type="PROSITE" id="PS50195">
    <property type="entry name" value="PX"/>
    <property type="match status" value="1"/>
</dbReference>
<evidence type="ECO:0000313" key="7">
    <source>
        <dbReference type="Proteomes" id="UP000193685"/>
    </source>
</evidence>
<protein>
    <submittedName>
        <fullName evidence="6">Phox homologous domain-containing protein</fullName>
    </submittedName>
</protein>
<sequence length="341" mass="36560">MAAISALTVPSTLNLSLPKPHTTYQIQVSLVGSLQSYQVSRRFSQFVELDREITDVTGLKAPIPLPPKTLFSRPDVAQRQKALEQYLCGLLSHPSLCACLPLLHFLDISSVSTETNKHASAVAGAVSGGDYYDLLRTAKLALQRAKQALATVSSSTYPSDRAAFHTTLQTADRCLAQLERCIEHEREVLQDVEVLKRRDVVDALFRDLAALKASGLHLRAGGGGPSHTQPSPFAITGQGKQGASGGGGGRRLGQAPQETERTVGQSNAALLQSQTQVMADQETQLAGLLPLLQRQRELGLVIGKELDDQNAALDELADATDQVGGKIARGKKQITKITGKK</sequence>
<dbReference type="PANTHER" id="PTHR22999">
    <property type="entry name" value="PX SERINE/THREONINE KINASE PXK"/>
    <property type="match status" value="1"/>
</dbReference>
<dbReference type="STRING" id="56484.A0A1Y2FF73"/>
<dbReference type="PROSITE" id="PS50192">
    <property type="entry name" value="T_SNARE"/>
    <property type="match status" value="1"/>
</dbReference>
<evidence type="ECO:0000313" key="6">
    <source>
        <dbReference type="EMBL" id="ORY82054.1"/>
    </source>
</evidence>
<gene>
    <name evidence="6" type="ORF">BCR37DRAFT_387527</name>
</gene>
<dbReference type="GO" id="GO:0005769">
    <property type="term" value="C:early endosome"/>
    <property type="evidence" value="ECO:0007669"/>
    <property type="project" value="TreeGrafter"/>
</dbReference>
<dbReference type="RefSeq" id="XP_040725188.1">
    <property type="nucleotide sequence ID" value="XM_040870543.1"/>
</dbReference>
<proteinExistence type="predicted"/>
<evidence type="ECO:0000256" key="2">
    <source>
        <dbReference type="ARBA" id="ARBA00022490"/>
    </source>
</evidence>
<dbReference type="CDD" id="cd06093">
    <property type="entry name" value="PX_domain"/>
    <property type="match status" value="1"/>
</dbReference>
<dbReference type="OMA" id="QASVRSW"/>
<evidence type="ECO:0000256" key="3">
    <source>
        <dbReference type="SAM" id="MobiDB-lite"/>
    </source>
</evidence>
<dbReference type="InterPro" id="IPR036871">
    <property type="entry name" value="PX_dom_sf"/>
</dbReference>
<dbReference type="GO" id="GO:0035091">
    <property type="term" value="F:phosphatidylinositol binding"/>
    <property type="evidence" value="ECO:0007669"/>
    <property type="project" value="InterPro"/>
</dbReference>
<keyword evidence="7" id="KW-1185">Reference proteome</keyword>
<dbReference type="Pfam" id="PF00787">
    <property type="entry name" value="PX"/>
    <property type="match status" value="1"/>
</dbReference>
<dbReference type="CDD" id="cd15858">
    <property type="entry name" value="SNARE_VAM7"/>
    <property type="match status" value="1"/>
</dbReference>
<dbReference type="InterPro" id="IPR001683">
    <property type="entry name" value="PX_dom"/>
</dbReference>
<organism evidence="6 7">
    <name type="scientific">Protomyces lactucae-debilis</name>
    <dbReference type="NCBI Taxonomy" id="2754530"/>
    <lineage>
        <taxon>Eukaryota</taxon>
        <taxon>Fungi</taxon>
        <taxon>Dikarya</taxon>
        <taxon>Ascomycota</taxon>
        <taxon>Taphrinomycotina</taxon>
        <taxon>Taphrinomycetes</taxon>
        <taxon>Taphrinales</taxon>
        <taxon>Protomycetaceae</taxon>
        <taxon>Protomyces</taxon>
    </lineage>
</organism>
<feature type="domain" description="PX" evidence="5">
    <location>
        <begin position="2"/>
        <end position="113"/>
    </location>
</feature>
<dbReference type="EMBL" id="MCFI01000010">
    <property type="protein sequence ID" value="ORY82054.1"/>
    <property type="molecule type" value="Genomic_DNA"/>
</dbReference>
<dbReference type="Gene3D" id="1.20.5.110">
    <property type="match status" value="1"/>
</dbReference>
<dbReference type="SUPFAM" id="SSF64268">
    <property type="entry name" value="PX domain"/>
    <property type="match status" value="1"/>
</dbReference>
<evidence type="ECO:0000256" key="1">
    <source>
        <dbReference type="ARBA" id="ARBA00004496"/>
    </source>
</evidence>
<name>A0A1Y2FF73_PROLT</name>
<keyword evidence="2" id="KW-0963">Cytoplasm</keyword>
<dbReference type="OrthoDB" id="428895at2759"/>
<comment type="subcellular location">
    <subcellularLocation>
        <location evidence="1">Cytoplasm</location>
    </subcellularLocation>
</comment>
<dbReference type="SMART" id="SM00312">
    <property type="entry name" value="PX"/>
    <property type="match status" value="1"/>
</dbReference>
<dbReference type="Gene3D" id="3.30.1520.10">
    <property type="entry name" value="Phox-like domain"/>
    <property type="match status" value="1"/>
</dbReference>
<accession>A0A1Y2FF73</accession>
<dbReference type="PANTHER" id="PTHR22999:SF23">
    <property type="entry name" value="SORTING NEXIN-16"/>
    <property type="match status" value="1"/>
</dbReference>
<dbReference type="InterPro" id="IPR051837">
    <property type="entry name" value="SortingNexin/PXDomain-PKLike"/>
</dbReference>
<dbReference type="SMART" id="SM00397">
    <property type="entry name" value="t_SNARE"/>
    <property type="match status" value="1"/>
</dbReference>
<evidence type="ECO:0000259" key="5">
    <source>
        <dbReference type="PROSITE" id="PS50195"/>
    </source>
</evidence>
<feature type="region of interest" description="Disordered" evidence="3">
    <location>
        <begin position="220"/>
        <end position="261"/>
    </location>
</feature>
<feature type="domain" description="T-SNARE coiled-coil homology" evidence="4">
    <location>
        <begin position="275"/>
        <end position="337"/>
    </location>
</feature>
<evidence type="ECO:0000259" key="4">
    <source>
        <dbReference type="PROSITE" id="PS50192"/>
    </source>
</evidence>
<comment type="caution">
    <text evidence="6">The sequence shown here is derived from an EMBL/GenBank/DDBJ whole genome shotgun (WGS) entry which is preliminary data.</text>
</comment>
<dbReference type="AlphaFoldDB" id="A0A1Y2FF73"/>
<dbReference type="GeneID" id="63787142"/>
<reference evidence="6 7" key="1">
    <citation type="submission" date="2016-07" db="EMBL/GenBank/DDBJ databases">
        <title>Pervasive Adenine N6-methylation of Active Genes in Fungi.</title>
        <authorList>
            <consortium name="DOE Joint Genome Institute"/>
            <person name="Mondo S.J."/>
            <person name="Dannebaum R.O."/>
            <person name="Kuo R.C."/>
            <person name="Labutti K."/>
            <person name="Haridas S."/>
            <person name="Kuo A."/>
            <person name="Salamov A."/>
            <person name="Ahrendt S.R."/>
            <person name="Lipzen A."/>
            <person name="Sullivan W."/>
            <person name="Andreopoulos W.B."/>
            <person name="Clum A."/>
            <person name="Lindquist E."/>
            <person name="Daum C."/>
            <person name="Ramamoorthy G.K."/>
            <person name="Gryganskyi A."/>
            <person name="Culley D."/>
            <person name="Magnuson J.K."/>
            <person name="James T.Y."/>
            <person name="O'Malley M.A."/>
            <person name="Stajich J.E."/>
            <person name="Spatafora J.W."/>
            <person name="Visel A."/>
            <person name="Grigoriev I.V."/>
        </authorList>
    </citation>
    <scope>NUCLEOTIDE SEQUENCE [LARGE SCALE GENOMIC DNA]</scope>
    <source>
        <strain evidence="6 7">12-1054</strain>
    </source>
</reference>
<dbReference type="GO" id="GO:0045022">
    <property type="term" value="P:early endosome to late endosome transport"/>
    <property type="evidence" value="ECO:0007669"/>
    <property type="project" value="TreeGrafter"/>
</dbReference>
<dbReference type="SUPFAM" id="SSF58038">
    <property type="entry name" value="SNARE fusion complex"/>
    <property type="match status" value="1"/>
</dbReference>
<dbReference type="InterPro" id="IPR000727">
    <property type="entry name" value="T_SNARE_dom"/>
</dbReference>
<dbReference type="Proteomes" id="UP000193685">
    <property type="component" value="Unassembled WGS sequence"/>
</dbReference>